<name>A0A8B6CMX8_MYTGA</name>
<evidence type="ECO:0000313" key="1">
    <source>
        <dbReference type="EMBL" id="VDI07837.1"/>
    </source>
</evidence>
<reference evidence="1" key="1">
    <citation type="submission" date="2018-11" db="EMBL/GenBank/DDBJ databases">
        <authorList>
            <person name="Alioto T."/>
            <person name="Alioto T."/>
        </authorList>
    </citation>
    <scope>NUCLEOTIDE SEQUENCE</scope>
</reference>
<dbReference type="Proteomes" id="UP000596742">
    <property type="component" value="Unassembled WGS sequence"/>
</dbReference>
<dbReference type="SUPFAM" id="SSF56219">
    <property type="entry name" value="DNase I-like"/>
    <property type="match status" value="1"/>
</dbReference>
<protein>
    <recommendedName>
        <fullName evidence="3">Endonuclease/exonuclease/phosphatase domain-containing protein</fullName>
    </recommendedName>
</protein>
<evidence type="ECO:0008006" key="3">
    <source>
        <dbReference type="Google" id="ProtNLM"/>
    </source>
</evidence>
<evidence type="ECO:0000313" key="2">
    <source>
        <dbReference type="Proteomes" id="UP000596742"/>
    </source>
</evidence>
<comment type="caution">
    <text evidence="1">The sequence shown here is derived from an EMBL/GenBank/DDBJ whole genome shotgun (WGS) entry which is preliminary data.</text>
</comment>
<organism evidence="1 2">
    <name type="scientific">Mytilus galloprovincialis</name>
    <name type="common">Mediterranean mussel</name>
    <dbReference type="NCBI Taxonomy" id="29158"/>
    <lineage>
        <taxon>Eukaryota</taxon>
        <taxon>Metazoa</taxon>
        <taxon>Spiralia</taxon>
        <taxon>Lophotrochozoa</taxon>
        <taxon>Mollusca</taxon>
        <taxon>Bivalvia</taxon>
        <taxon>Autobranchia</taxon>
        <taxon>Pteriomorphia</taxon>
        <taxon>Mytilida</taxon>
        <taxon>Mytiloidea</taxon>
        <taxon>Mytilidae</taxon>
        <taxon>Mytilinae</taxon>
        <taxon>Mytilus</taxon>
    </lineage>
</organism>
<dbReference type="AlphaFoldDB" id="A0A8B6CMX8"/>
<dbReference type="InterPro" id="IPR036691">
    <property type="entry name" value="Endo/exonu/phosph_ase_sf"/>
</dbReference>
<gene>
    <name evidence="1" type="ORF">MGAL_10B086343</name>
</gene>
<accession>A0A8B6CMX8</accession>
<keyword evidence="2" id="KW-1185">Reference proteome</keyword>
<dbReference type="Gene3D" id="3.60.10.10">
    <property type="entry name" value="Endonuclease/exonuclease/phosphatase"/>
    <property type="match status" value="1"/>
</dbReference>
<dbReference type="OrthoDB" id="3051112at2759"/>
<sequence>MSKHFSSHYSLKTAMWNIEGLTTDKSQDPYFLETISKFHIVSFVETWSNSDPKLSLPEFNLISSSSRKKHKKARRHSGGINIFVKKSINNGVKSIHNDHSDIAWVILDHTFFNLKRDIYLAAVYVSPENSSCNVPDINSVYAHLLSDIEKYCKLGDIMVQGDFNAHTNTSPDYVLFDESKQPYVVDNYYVEDSIMPRNNLDPKRINNSGRCLLDLCKETSLTILNGRTIGDLHGKQSCITYNGCSLVDYTLVSFDLLSLVGYFEIHDLTSLSNHCPISCTLLTFFRSTNFVNQTQLDPLPGKFIWSPGAIEAYVKDISSKENKTKLALFTNNSFKSSDSAVQSLTSILYESAKKSAKLVNKMPNRKKKKSKRKPWFSDSCNDLRKTVKSYEKLVNKFPYNNTYRKSFYSCRSKYRRACKKAERSYKNKICSEISANVNKDPKTFWNLLQKLSKSCNNEDSVQFAQDEFIRNLVMWCFMPSFWRLQSVIGTISWLNKTAMRIVTNVTDMPPKDNIVCGPMDICGKTDSTNQIPFDF</sequence>
<dbReference type="EMBL" id="UYJE01002108">
    <property type="protein sequence ID" value="VDI07837.1"/>
    <property type="molecule type" value="Genomic_DNA"/>
</dbReference>
<proteinExistence type="predicted"/>